<evidence type="ECO:0000313" key="3">
    <source>
        <dbReference type="Proteomes" id="UP001172102"/>
    </source>
</evidence>
<proteinExistence type="predicted"/>
<organism evidence="2 3">
    <name type="scientific">Lasiosphaeris hirsuta</name>
    <dbReference type="NCBI Taxonomy" id="260670"/>
    <lineage>
        <taxon>Eukaryota</taxon>
        <taxon>Fungi</taxon>
        <taxon>Dikarya</taxon>
        <taxon>Ascomycota</taxon>
        <taxon>Pezizomycotina</taxon>
        <taxon>Sordariomycetes</taxon>
        <taxon>Sordariomycetidae</taxon>
        <taxon>Sordariales</taxon>
        <taxon>Lasiosphaeriaceae</taxon>
        <taxon>Lasiosphaeris</taxon>
    </lineage>
</organism>
<feature type="compositionally biased region" description="Basic and acidic residues" evidence="1">
    <location>
        <begin position="1"/>
        <end position="25"/>
    </location>
</feature>
<protein>
    <submittedName>
        <fullName evidence="2">Uncharacterized protein</fullName>
    </submittedName>
</protein>
<reference evidence="2" key="1">
    <citation type="submission" date="2023-06" db="EMBL/GenBank/DDBJ databases">
        <title>Genome-scale phylogeny and comparative genomics of the fungal order Sordariales.</title>
        <authorList>
            <consortium name="Lawrence Berkeley National Laboratory"/>
            <person name="Hensen N."/>
            <person name="Bonometti L."/>
            <person name="Westerberg I."/>
            <person name="Brannstrom I.O."/>
            <person name="Guillou S."/>
            <person name="Cros-Aarteil S."/>
            <person name="Calhoun S."/>
            <person name="Haridas S."/>
            <person name="Kuo A."/>
            <person name="Mondo S."/>
            <person name="Pangilinan J."/>
            <person name="Riley R."/>
            <person name="Labutti K."/>
            <person name="Andreopoulos B."/>
            <person name="Lipzen A."/>
            <person name="Chen C."/>
            <person name="Yanf M."/>
            <person name="Daum C."/>
            <person name="Ng V."/>
            <person name="Clum A."/>
            <person name="Steindorff A."/>
            <person name="Ohm R."/>
            <person name="Martin F."/>
            <person name="Silar P."/>
            <person name="Natvig D."/>
            <person name="Lalanne C."/>
            <person name="Gautier V."/>
            <person name="Ament-Velasquez S.L."/>
            <person name="Kruys A."/>
            <person name="Hutchinson M.I."/>
            <person name="Powell A.J."/>
            <person name="Barry K."/>
            <person name="Miller A.N."/>
            <person name="Grigoriev I.V."/>
            <person name="Debuchy R."/>
            <person name="Gladieux P."/>
            <person name="Thoren M.H."/>
            <person name="Johannesson H."/>
        </authorList>
    </citation>
    <scope>NUCLEOTIDE SEQUENCE</scope>
    <source>
        <strain evidence="2">SMH4607-1</strain>
    </source>
</reference>
<feature type="region of interest" description="Disordered" evidence="1">
    <location>
        <begin position="1"/>
        <end position="51"/>
    </location>
</feature>
<dbReference type="Proteomes" id="UP001172102">
    <property type="component" value="Unassembled WGS sequence"/>
</dbReference>
<gene>
    <name evidence="2" type="ORF">B0H67DRAFT_566294</name>
</gene>
<accession>A0AA40BCY4</accession>
<name>A0AA40BCY4_9PEZI</name>
<comment type="caution">
    <text evidence="2">The sequence shown here is derived from an EMBL/GenBank/DDBJ whole genome shotgun (WGS) entry which is preliminary data.</text>
</comment>
<dbReference type="AlphaFoldDB" id="A0AA40BCY4"/>
<evidence type="ECO:0000256" key="1">
    <source>
        <dbReference type="SAM" id="MobiDB-lite"/>
    </source>
</evidence>
<sequence length="365" mass="41576">MASRFLRDPVHDHSPGHVDDVDKKANPRFTLRCAPSPPRPQSPDWEYESHGPSASFADCPTPTLLLGPHRPLGVPHLLDTASISPDTNLRSFRLCDAVATFLWKYNKLLCPKFFDPAGHMVSMAIADRRTHQRGGDDRNFSVSWHIYRGDQFGSVSAPFPPPWQALRPSLAPAPNVAPEMWRKQDELDFFTAPIPIQVEYYPNGSQTRSWGYAGVQTAMGEWKATHVKGWDDKEWRTLHQDEMELYGSYIGREMLLKTLYYPTPYLEYFLMVKHQKVHNEWPSPDRGRGMRAPSLGLKTSSELVNMGAGHYQNYNMNPASFDAPSANELNAGDPPLRQVRPGTFTRELEKERHVMTFDDYMDYGP</sequence>
<dbReference type="EMBL" id="JAUKUA010000001">
    <property type="protein sequence ID" value="KAK0731953.1"/>
    <property type="molecule type" value="Genomic_DNA"/>
</dbReference>
<keyword evidence="3" id="KW-1185">Reference proteome</keyword>
<evidence type="ECO:0000313" key="2">
    <source>
        <dbReference type="EMBL" id="KAK0731953.1"/>
    </source>
</evidence>